<evidence type="ECO:0000313" key="1">
    <source>
        <dbReference type="EMBL" id="WVZ91643.1"/>
    </source>
</evidence>
<dbReference type="GO" id="GO:0008312">
    <property type="term" value="F:7S RNA binding"/>
    <property type="evidence" value="ECO:0007669"/>
    <property type="project" value="TreeGrafter"/>
</dbReference>
<dbReference type="AlphaFoldDB" id="A0AAQ3UHW3"/>
<accession>A0AAQ3UHW3</accession>
<dbReference type="Proteomes" id="UP001341281">
    <property type="component" value="Chromosome 09"/>
</dbReference>
<name>A0AAQ3UHW3_PASNO</name>
<gene>
    <name evidence="1" type="ORF">U9M48_037787</name>
</gene>
<dbReference type="SUPFAM" id="SSF48452">
    <property type="entry name" value="TPR-like"/>
    <property type="match status" value="1"/>
</dbReference>
<reference evidence="1 2" key="1">
    <citation type="submission" date="2024-02" db="EMBL/GenBank/DDBJ databases">
        <title>High-quality chromosome-scale genome assembly of Pensacola bahiagrass (Paspalum notatum Flugge var. saurae).</title>
        <authorList>
            <person name="Vega J.M."/>
            <person name="Podio M."/>
            <person name="Orjuela J."/>
            <person name="Siena L.A."/>
            <person name="Pessino S.C."/>
            <person name="Combes M.C."/>
            <person name="Mariac C."/>
            <person name="Albertini E."/>
            <person name="Pupilli F."/>
            <person name="Ortiz J.P.A."/>
            <person name="Leblanc O."/>
        </authorList>
    </citation>
    <scope>NUCLEOTIDE SEQUENCE [LARGE SCALE GENOMIC DNA]</scope>
    <source>
        <strain evidence="1">R1</strain>
        <tissue evidence="1">Leaf</tissue>
    </source>
</reference>
<dbReference type="Gene3D" id="1.25.40.10">
    <property type="entry name" value="Tetratricopeptide repeat domain"/>
    <property type="match status" value="1"/>
</dbReference>
<keyword evidence="2" id="KW-1185">Reference proteome</keyword>
<dbReference type="InterPro" id="IPR026270">
    <property type="entry name" value="SRP72"/>
</dbReference>
<dbReference type="PANTHER" id="PTHR14094">
    <property type="entry name" value="SIGNAL RECOGNITION PARTICLE 72"/>
    <property type="match status" value="1"/>
</dbReference>
<evidence type="ECO:0000313" key="2">
    <source>
        <dbReference type="Proteomes" id="UP001341281"/>
    </source>
</evidence>
<dbReference type="InterPro" id="IPR011990">
    <property type="entry name" value="TPR-like_helical_dom_sf"/>
</dbReference>
<dbReference type="EMBL" id="CP144753">
    <property type="protein sequence ID" value="WVZ91643.1"/>
    <property type="molecule type" value="Genomic_DNA"/>
</dbReference>
<dbReference type="GO" id="GO:0005786">
    <property type="term" value="C:signal recognition particle, endoplasmic reticulum targeting"/>
    <property type="evidence" value="ECO:0007669"/>
    <property type="project" value="TreeGrafter"/>
</dbReference>
<protein>
    <submittedName>
        <fullName evidence="1">Uncharacterized protein</fullName>
    </submittedName>
</protein>
<proteinExistence type="predicted"/>
<sequence>MPLKSKVAAAVAAAPVTVEDLFIALHHHIETGDFAQVVKVADQVLKAAPGDEDAVRCKVVAHIKSDGINQALTAIRTAERLLIDLGYYKAYCQNKLQEALELLRGQEETSAVLRLESQILYRLGRMNDCMNSYEKLQKFKIDSMGLKINIIAALVVFYQSL</sequence>
<organism evidence="1 2">
    <name type="scientific">Paspalum notatum var. saurae</name>
    <dbReference type="NCBI Taxonomy" id="547442"/>
    <lineage>
        <taxon>Eukaryota</taxon>
        <taxon>Viridiplantae</taxon>
        <taxon>Streptophyta</taxon>
        <taxon>Embryophyta</taxon>
        <taxon>Tracheophyta</taxon>
        <taxon>Spermatophyta</taxon>
        <taxon>Magnoliopsida</taxon>
        <taxon>Liliopsida</taxon>
        <taxon>Poales</taxon>
        <taxon>Poaceae</taxon>
        <taxon>PACMAD clade</taxon>
        <taxon>Panicoideae</taxon>
        <taxon>Andropogonodae</taxon>
        <taxon>Paspaleae</taxon>
        <taxon>Paspalinae</taxon>
        <taxon>Paspalum</taxon>
    </lineage>
</organism>
<dbReference type="GO" id="GO:0043022">
    <property type="term" value="F:ribosome binding"/>
    <property type="evidence" value="ECO:0007669"/>
    <property type="project" value="TreeGrafter"/>
</dbReference>
<dbReference type="PANTHER" id="PTHR14094:SF9">
    <property type="entry name" value="SIGNAL RECOGNITION PARTICLE SUBUNIT SRP72"/>
    <property type="match status" value="1"/>
</dbReference>
<dbReference type="GO" id="GO:0006614">
    <property type="term" value="P:SRP-dependent cotranslational protein targeting to membrane"/>
    <property type="evidence" value="ECO:0007669"/>
    <property type="project" value="InterPro"/>
</dbReference>